<feature type="domain" description="AB hydrolase-1" evidence="1">
    <location>
        <begin position="45"/>
        <end position="283"/>
    </location>
</feature>
<reference evidence="2 3" key="1">
    <citation type="submission" date="2017-01" db="EMBL/GenBank/DDBJ databases">
        <title>Genome sequence of Rhodoferax antarcticus ANT.BR, a psychrophilic purple nonsulfur bacterium from an Antarctic microbial mat.</title>
        <authorList>
            <person name="Baker J."/>
            <person name="Riester C."/>
            <person name="Skinner B."/>
            <person name="Newell A."/>
            <person name="Swingley W."/>
            <person name="Madigan M."/>
            <person name="Jung D."/>
            <person name="Asao M."/>
            <person name="Chen M."/>
            <person name="Loughlin P."/>
            <person name="Pan H."/>
            <person name="Lin S."/>
            <person name="Li N."/>
            <person name="Shaw J."/>
            <person name="Prado M."/>
            <person name="Sherman C."/>
            <person name="Li X."/>
            <person name="Tang J."/>
            <person name="Blankenship R."/>
            <person name="Zhao T."/>
            <person name="Touchman J."/>
            <person name="Sattley M."/>
        </authorList>
    </citation>
    <scope>NUCLEOTIDE SEQUENCE [LARGE SCALE GENOMIC DNA]</scope>
    <source>
        <strain evidence="2 3">ANT.BR</strain>
    </source>
</reference>
<keyword evidence="3" id="KW-1185">Reference proteome</keyword>
<dbReference type="PANTHER" id="PTHR43689">
    <property type="entry name" value="HYDROLASE"/>
    <property type="match status" value="1"/>
</dbReference>
<dbReference type="NCBIfam" id="TIGR03056">
    <property type="entry name" value="bchO_mg_che_rel"/>
    <property type="match status" value="1"/>
</dbReference>
<proteinExistence type="predicted"/>
<dbReference type="Proteomes" id="UP000185911">
    <property type="component" value="Unassembled WGS sequence"/>
</dbReference>
<dbReference type="InterPro" id="IPR017497">
    <property type="entry name" value="BchO"/>
</dbReference>
<evidence type="ECO:0000313" key="3">
    <source>
        <dbReference type="Proteomes" id="UP000185911"/>
    </source>
</evidence>
<dbReference type="STRING" id="81479.RA876_06165"/>
<dbReference type="PANTHER" id="PTHR43689:SF8">
    <property type="entry name" value="ALPHA_BETA-HYDROLASES SUPERFAMILY PROTEIN"/>
    <property type="match status" value="1"/>
</dbReference>
<name>A0A1Q8YDP2_9BURK</name>
<evidence type="ECO:0000313" key="2">
    <source>
        <dbReference type="EMBL" id="OLP06168.1"/>
    </source>
</evidence>
<dbReference type="RefSeq" id="WP_075586667.1">
    <property type="nucleotide sequence ID" value="NZ_MSYM01000013.1"/>
</dbReference>
<dbReference type="AlphaFoldDB" id="A0A1Q8YDP2"/>
<protein>
    <submittedName>
        <fullName evidence="2">Putative protoporphyrin IX magnesium chelatase</fullName>
    </submittedName>
</protein>
<sequence length="299" mass="32463">MALWDTLYPPMDWEANRKTWPHAAHSRFVSVHGQAWHVQTFGHGPILLLLHGTGASTHSWRDLVLTLAQDHTVICPDLPGHAFSYWNTHKSNSLGNMASGLAALLEHLNVWPSAIIGHSAGAAVGAQLILKHANAPEMALIGLNPAWLPLPGVANWLFPPVAKLLAFNPLSGVLLAKQAAKPAFVRNLLKSTGSQLDDAALSYYQRLLQTPAHVRGVLAMMAAWRLNRLSQQLPLLKGPVFMLLGGNDRTIPANLSAESLKLMPKAISRTFAGLGHLAHEEAPDAVCLQILEWVKQTNA</sequence>
<comment type="caution">
    <text evidence="2">The sequence shown here is derived from an EMBL/GenBank/DDBJ whole genome shotgun (WGS) entry which is preliminary data.</text>
</comment>
<gene>
    <name evidence="2" type="primary">bchO</name>
    <name evidence="2" type="ORF">BLL52_2399</name>
</gene>
<dbReference type="PRINTS" id="PR00111">
    <property type="entry name" value="ABHYDROLASE"/>
</dbReference>
<organism evidence="2 3">
    <name type="scientific">Rhodoferax antarcticus ANT.BR</name>
    <dbReference type="NCBI Taxonomy" id="1111071"/>
    <lineage>
        <taxon>Bacteria</taxon>
        <taxon>Pseudomonadati</taxon>
        <taxon>Pseudomonadota</taxon>
        <taxon>Betaproteobacteria</taxon>
        <taxon>Burkholderiales</taxon>
        <taxon>Comamonadaceae</taxon>
        <taxon>Rhodoferax</taxon>
    </lineage>
</organism>
<dbReference type="InterPro" id="IPR029058">
    <property type="entry name" value="AB_hydrolase_fold"/>
</dbReference>
<evidence type="ECO:0000259" key="1">
    <source>
        <dbReference type="Pfam" id="PF00561"/>
    </source>
</evidence>
<dbReference type="Pfam" id="PF00561">
    <property type="entry name" value="Abhydrolase_1"/>
    <property type="match status" value="1"/>
</dbReference>
<dbReference type="EMBL" id="MSYM01000013">
    <property type="protein sequence ID" value="OLP06168.1"/>
    <property type="molecule type" value="Genomic_DNA"/>
</dbReference>
<accession>A0A1Q8YDP2</accession>
<dbReference type="InterPro" id="IPR000073">
    <property type="entry name" value="AB_hydrolase_1"/>
</dbReference>
<dbReference type="SUPFAM" id="SSF53474">
    <property type="entry name" value="alpha/beta-Hydrolases"/>
    <property type="match status" value="1"/>
</dbReference>
<dbReference type="Gene3D" id="3.40.50.1820">
    <property type="entry name" value="alpha/beta hydrolase"/>
    <property type="match status" value="1"/>
</dbReference>